<evidence type="ECO:0000313" key="7">
    <source>
        <dbReference type="Proteomes" id="UP000241769"/>
    </source>
</evidence>
<dbReference type="SUPFAM" id="SSF110296">
    <property type="entry name" value="Oligoxyloglucan reducing end-specific cellobiohydrolase"/>
    <property type="match status" value="1"/>
</dbReference>
<evidence type="ECO:0000313" key="6">
    <source>
        <dbReference type="EMBL" id="PRP87201.1"/>
    </source>
</evidence>
<protein>
    <recommendedName>
        <fullName evidence="5">VPS10 domain-containing protein</fullName>
    </recommendedName>
</protein>
<reference evidence="6 7" key="1">
    <citation type="journal article" date="2018" name="Genome Biol. Evol.">
        <title>Multiple Roots of Fruiting Body Formation in Amoebozoa.</title>
        <authorList>
            <person name="Hillmann F."/>
            <person name="Forbes G."/>
            <person name="Novohradska S."/>
            <person name="Ferling I."/>
            <person name="Riege K."/>
            <person name="Groth M."/>
            <person name="Westermann M."/>
            <person name="Marz M."/>
            <person name="Spaller T."/>
            <person name="Winckler T."/>
            <person name="Schaap P."/>
            <person name="Glockner G."/>
        </authorList>
    </citation>
    <scope>NUCLEOTIDE SEQUENCE [LARGE SCALE GENOMIC DNA]</scope>
    <source>
        <strain evidence="6 7">Jena</strain>
    </source>
</reference>
<dbReference type="InParanoid" id="A0A2P6NTD2"/>
<dbReference type="OrthoDB" id="443634at2759"/>
<dbReference type="SMART" id="SM00602">
    <property type="entry name" value="VPS10"/>
    <property type="match status" value="1"/>
</dbReference>
<organism evidence="6 7">
    <name type="scientific">Planoprotostelium fungivorum</name>
    <dbReference type="NCBI Taxonomy" id="1890364"/>
    <lineage>
        <taxon>Eukaryota</taxon>
        <taxon>Amoebozoa</taxon>
        <taxon>Evosea</taxon>
        <taxon>Variosea</taxon>
        <taxon>Cavosteliida</taxon>
        <taxon>Cavosteliaceae</taxon>
        <taxon>Planoprotostelium</taxon>
    </lineage>
</organism>
<dbReference type="GO" id="GO:0005794">
    <property type="term" value="C:Golgi apparatus"/>
    <property type="evidence" value="ECO:0007669"/>
    <property type="project" value="TreeGrafter"/>
</dbReference>
<keyword evidence="3" id="KW-0812">Transmembrane</keyword>
<dbReference type="PANTHER" id="PTHR12106">
    <property type="entry name" value="SORTILIN RELATED"/>
    <property type="match status" value="1"/>
</dbReference>
<dbReference type="InterPro" id="IPR031777">
    <property type="entry name" value="Sortilin_C"/>
</dbReference>
<evidence type="ECO:0000259" key="5">
    <source>
        <dbReference type="SMART" id="SM00602"/>
    </source>
</evidence>
<name>A0A2P6NTD2_9EUKA</name>
<dbReference type="STRING" id="1890364.A0A2P6NTD2"/>
<dbReference type="InterPro" id="IPR050310">
    <property type="entry name" value="VPS10-sortilin"/>
</dbReference>
<keyword evidence="7" id="KW-1185">Reference proteome</keyword>
<dbReference type="GO" id="GO:0006892">
    <property type="term" value="P:post-Golgi vesicle-mediated transport"/>
    <property type="evidence" value="ECO:0007669"/>
    <property type="project" value="TreeGrafter"/>
</dbReference>
<keyword evidence="2" id="KW-0325">Glycoprotein</keyword>
<keyword evidence="1" id="KW-0677">Repeat</keyword>
<proteinExistence type="predicted"/>
<dbReference type="InterPro" id="IPR006581">
    <property type="entry name" value="VPS10"/>
</dbReference>
<gene>
    <name evidence="6" type="ORF">PROFUN_01463</name>
</gene>
<evidence type="ECO:0000256" key="1">
    <source>
        <dbReference type="ARBA" id="ARBA00022737"/>
    </source>
</evidence>
<feature type="domain" description="VPS10" evidence="5">
    <location>
        <begin position="23"/>
        <end position="607"/>
    </location>
</feature>
<dbReference type="Pfam" id="PF15901">
    <property type="entry name" value="Sortilin_C"/>
    <property type="match status" value="1"/>
</dbReference>
<dbReference type="PANTHER" id="PTHR12106:SF27">
    <property type="entry name" value="SORTILIN-RELATED RECEPTOR"/>
    <property type="match status" value="1"/>
</dbReference>
<feature type="chain" id="PRO_5015171876" description="VPS10 domain-containing protein" evidence="4">
    <location>
        <begin position="20"/>
        <end position="673"/>
    </location>
</feature>
<feature type="signal peptide" evidence="4">
    <location>
        <begin position="1"/>
        <end position="19"/>
    </location>
</feature>
<comment type="caution">
    <text evidence="6">The sequence shown here is derived from an EMBL/GenBank/DDBJ whole genome shotgun (WGS) entry which is preliminary data.</text>
</comment>
<dbReference type="Pfam" id="PF15902">
    <property type="entry name" value="Sortilin-Vps10"/>
    <property type="match status" value="1"/>
</dbReference>
<dbReference type="Proteomes" id="UP000241769">
    <property type="component" value="Unassembled WGS sequence"/>
</dbReference>
<evidence type="ECO:0000256" key="4">
    <source>
        <dbReference type="SAM" id="SignalP"/>
    </source>
</evidence>
<keyword evidence="3" id="KW-0472">Membrane</keyword>
<dbReference type="GO" id="GO:0016020">
    <property type="term" value="C:membrane"/>
    <property type="evidence" value="ECO:0007669"/>
    <property type="project" value="InterPro"/>
</dbReference>
<keyword evidence="3" id="KW-1133">Transmembrane helix</keyword>
<dbReference type="EMBL" id="MDYQ01000022">
    <property type="protein sequence ID" value="PRP87201.1"/>
    <property type="molecule type" value="Genomic_DNA"/>
</dbReference>
<sequence>MLGLRFFCILFILGTYKWGDHLSYLYRFTEEGRLFKSVDGGRSWTYQPLNTVSSFPMKLHILPSGTIFVQGNGSTNWWSNNGALTFSEDSAPVHFDHIRWHEKSGSLLGYQKKGNMTDSYLTVDGGRSYHKLRFSRDVTWGPLNSTSIYGILDATNISLLAKTEDASSYTIVGSNVSHISASGGSLLSVETSSVLVSSGGSPWTPIQLPWDISNGQIRESYRLIDDRSGSLMITTNRATSDDDTVHLYQTVGEDNFLVESLLNVFVVDGQPNVAVARGNIGVYFANVKVPYLNRLNTVVTYNGGGSWEFVRTADLPRGDDADCTSCGLHFFLQNSVVDGEGGPLSISGMYSREDLPDLLIGHGAWGNYHTSKPENILTFLSTDGGSSFREMFHEPTLHAVTETGGLIVFVPAKRATDKLFYTIDRGESVLSIELGREVQVSHVVNNGSTEFLLFTGNSTPGLTFRVDFAPVFTRGVCDITLDYEEVPYQYRMSPYNRPQCSMGLKRTIMRRKAGSICLQPANFRPQIRIVQPCECKMEDYQCDFGFRRNRVDRCERDLTIVYGPSVVCLPGVKQYNLTRGYFKHSGSGCRGGDDLSHYVKDCNAQHYSTYIAQVVEETQKSRVGLVMGLTLSSLVFVIIGVVIVKKRQDIGKMLARSYPVEEEEMGSRLLGDS</sequence>
<dbReference type="Gene3D" id="3.30.60.270">
    <property type="match status" value="1"/>
</dbReference>
<feature type="transmembrane region" description="Helical" evidence="3">
    <location>
        <begin position="623"/>
        <end position="644"/>
    </location>
</feature>
<evidence type="ECO:0000256" key="3">
    <source>
        <dbReference type="SAM" id="Phobius"/>
    </source>
</evidence>
<dbReference type="InterPro" id="IPR031778">
    <property type="entry name" value="Sortilin_N"/>
</dbReference>
<accession>A0A2P6NTD2</accession>
<dbReference type="AlphaFoldDB" id="A0A2P6NTD2"/>
<keyword evidence="4" id="KW-0732">Signal</keyword>
<evidence type="ECO:0000256" key="2">
    <source>
        <dbReference type="ARBA" id="ARBA00023180"/>
    </source>
</evidence>